<dbReference type="STRING" id="1141098.A0A1Y2DHP9"/>
<dbReference type="SUPFAM" id="SSF52343">
    <property type="entry name" value="Ferredoxin reductase-like, C-terminal NADP-linked domain"/>
    <property type="match status" value="1"/>
</dbReference>
<dbReference type="AlphaFoldDB" id="A0A1Y2DHP9"/>
<dbReference type="InParanoid" id="A0A1Y2DHP9"/>
<dbReference type="Gene3D" id="3.40.50.80">
    <property type="entry name" value="Nucleotide-binding domain of ferredoxin-NADP reductase (FNR) module"/>
    <property type="match status" value="1"/>
</dbReference>
<keyword evidence="4 8" id="KW-1133">Transmembrane helix</keyword>
<dbReference type="Pfam" id="PF01794">
    <property type="entry name" value="Ferric_reduct"/>
    <property type="match status" value="1"/>
</dbReference>
<dbReference type="InterPro" id="IPR013121">
    <property type="entry name" value="Fe_red_NAD-bd_6"/>
</dbReference>
<evidence type="ECO:0000256" key="7">
    <source>
        <dbReference type="ARBA" id="ARBA00023136"/>
    </source>
</evidence>
<dbReference type="InterPro" id="IPR039261">
    <property type="entry name" value="FNR_nucleotide-bd"/>
</dbReference>
<dbReference type="InterPro" id="IPR051410">
    <property type="entry name" value="Ferric/Cupric_Reductase"/>
</dbReference>
<gene>
    <name evidence="11" type="ORF">BCR38DRAFT_352259</name>
</gene>
<dbReference type="InterPro" id="IPR013130">
    <property type="entry name" value="Fe3_Rdtase_TM_dom"/>
</dbReference>
<dbReference type="Pfam" id="PF08030">
    <property type="entry name" value="NAD_binding_6"/>
    <property type="match status" value="1"/>
</dbReference>
<evidence type="ECO:0000256" key="5">
    <source>
        <dbReference type="ARBA" id="ARBA00023002"/>
    </source>
</evidence>
<evidence type="ECO:0000259" key="10">
    <source>
        <dbReference type="Pfam" id="PF08030"/>
    </source>
</evidence>
<dbReference type="OrthoDB" id="10006946at2759"/>
<feature type="transmembrane region" description="Helical" evidence="8">
    <location>
        <begin position="176"/>
        <end position="195"/>
    </location>
</feature>
<dbReference type="RefSeq" id="XP_040711570.1">
    <property type="nucleotide sequence ID" value="XM_040856693.1"/>
</dbReference>
<feature type="transmembrane region" description="Helical" evidence="8">
    <location>
        <begin position="108"/>
        <end position="127"/>
    </location>
</feature>
<dbReference type="SFLD" id="SFLDS00052">
    <property type="entry name" value="Ferric_Reductase_Domain"/>
    <property type="match status" value="1"/>
</dbReference>
<dbReference type="GeneID" id="63772905"/>
<feature type="domain" description="Ferric oxidoreductase" evidence="9">
    <location>
        <begin position="137"/>
        <end position="251"/>
    </location>
</feature>
<feature type="transmembrane region" description="Helical" evidence="8">
    <location>
        <begin position="207"/>
        <end position="232"/>
    </location>
</feature>
<keyword evidence="6" id="KW-0406">Ion transport</keyword>
<evidence type="ECO:0000313" key="11">
    <source>
        <dbReference type="EMBL" id="ORY58758.1"/>
    </source>
</evidence>
<dbReference type="GO" id="GO:0005886">
    <property type="term" value="C:plasma membrane"/>
    <property type="evidence" value="ECO:0007669"/>
    <property type="project" value="TreeGrafter"/>
</dbReference>
<dbReference type="SFLD" id="SFLDG01168">
    <property type="entry name" value="Ferric_reductase_subgroup_(FRE"/>
    <property type="match status" value="1"/>
</dbReference>
<reference evidence="11 12" key="1">
    <citation type="submission" date="2016-07" db="EMBL/GenBank/DDBJ databases">
        <title>Pervasive Adenine N6-methylation of Active Genes in Fungi.</title>
        <authorList>
            <consortium name="DOE Joint Genome Institute"/>
            <person name="Mondo S.J."/>
            <person name="Dannebaum R.O."/>
            <person name="Kuo R.C."/>
            <person name="Labutti K."/>
            <person name="Haridas S."/>
            <person name="Kuo A."/>
            <person name="Salamov A."/>
            <person name="Ahrendt S.R."/>
            <person name="Lipzen A."/>
            <person name="Sullivan W."/>
            <person name="Andreopoulos W.B."/>
            <person name="Clum A."/>
            <person name="Lindquist E."/>
            <person name="Daum C."/>
            <person name="Ramamoorthy G.K."/>
            <person name="Gryganskyi A."/>
            <person name="Culley D."/>
            <person name="Magnuson J.K."/>
            <person name="James T.Y."/>
            <person name="O'Malley M.A."/>
            <person name="Stajich J.E."/>
            <person name="Spatafora J.W."/>
            <person name="Visel A."/>
            <person name="Grigoriev I.V."/>
        </authorList>
    </citation>
    <scope>NUCLEOTIDE SEQUENCE [LARGE SCALE GENOMIC DNA]</scope>
    <source>
        <strain evidence="11 12">CBS 129021</strain>
    </source>
</reference>
<organism evidence="11 12">
    <name type="scientific">Pseudomassariella vexata</name>
    <dbReference type="NCBI Taxonomy" id="1141098"/>
    <lineage>
        <taxon>Eukaryota</taxon>
        <taxon>Fungi</taxon>
        <taxon>Dikarya</taxon>
        <taxon>Ascomycota</taxon>
        <taxon>Pezizomycotina</taxon>
        <taxon>Sordariomycetes</taxon>
        <taxon>Xylariomycetidae</taxon>
        <taxon>Amphisphaeriales</taxon>
        <taxon>Pseudomassariaceae</taxon>
        <taxon>Pseudomassariella</taxon>
    </lineage>
</organism>
<evidence type="ECO:0000256" key="2">
    <source>
        <dbReference type="ARBA" id="ARBA00022448"/>
    </source>
</evidence>
<keyword evidence="7 8" id="KW-0472">Membrane</keyword>
<sequence>MGWPWEFATLSVAEKHERRRVLDRYGTYAQLSAFVPLLVILVIRFGRFVFRRIATRKVAYDVVPTSPVAKCARLSTAGSWGTIGRRVAWWLGDDVEFAGQNWGRRDQLVFGAGWAVWLLFLCVVGTGSDYFHLTKRFGIIATSQFPIQYILALKSINPVAFAFRSSHEQINRWHRVLGWITYVLLCFHGLLYINYYIQAGILGEKLLARIVIIGVVSLLGMTLMTTTAFAVIRQYSYRLFFVTHLVVALALPPAIFFHVSHARVYMVESLLVFIVDLAVKKSGTVTAETAVEMIPGTNLIKLVAKVPPLKAGQFKDHAASHIYMSIPPSARPSSNPASLAHMQFEFMFNPFTVAAVDEVSGEITLIARQLKGPVSQTLARFANVGPDSKMPICLEGPYGISKHFTTSIATSFDRVLLFTGGVGATFIMPIYQYLNENSAAHVDMIWAVREAGEATWPVTGTEKSIIDDDNISLYLTGSMFDSFDGNGGAGTSSSSSRESEGVELSHMYKDRQGGKHTSMHSRKRPDLQKIVHDAFMRGQEERVAVLVCGPEAMGRELRRYVGVWVNKGRYVWWHNESFSW</sequence>
<dbReference type="GO" id="GO:0015677">
    <property type="term" value="P:copper ion import"/>
    <property type="evidence" value="ECO:0007669"/>
    <property type="project" value="TreeGrafter"/>
</dbReference>
<keyword evidence="3 8" id="KW-0812">Transmembrane</keyword>
<evidence type="ECO:0000256" key="6">
    <source>
        <dbReference type="ARBA" id="ARBA00023065"/>
    </source>
</evidence>
<dbReference type="GO" id="GO:0000293">
    <property type="term" value="F:ferric-chelate reductase activity"/>
    <property type="evidence" value="ECO:0007669"/>
    <property type="project" value="TreeGrafter"/>
</dbReference>
<accession>A0A1Y2DHP9</accession>
<feature type="transmembrane region" description="Helical" evidence="8">
    <location>
        <begin position="28"/>
        <end position="50"/>
    </location>
</feature>
<evidence type="ECO:0000256" key="3">
    <source>
        <dbReference type="ARBA" id="ARBA00022692"/>
    </source>
</evidence>
<keyword evidence="2" id="KW-0813">Transport</keyword>
<protein>
    <submittedName>
        <fullName evidence="11">Ferric reductase like transmembrane component</fullName>
    </submittedName>
</protein>
<feature type="transmembrane region" description="Helical" evidence="8">
    <location>
        <begin position="147"/>
        <end position="164"/>
    </location>
</feature>
<keyword evidence="5" id="KW-0560">Oxidoreductase</keyword>
<dbReference type="CDD" id="cd06186">
    <property type="entry name" value="NOX_Duox_like_FAD_NADP"/>
    <property type="match status" value="1"/>
</dbReference>
<proteinExistence type="predicted"/>
<evidence type="ECO:0000256" key="8">
    <source>
        <dbReference type="SAM" id="Phobius"/>
    </source>
</evidence>
<evidence type="ECO:0000256" key="1">
    <source>
        <dbReference type="ARBA" id="ARBA00004141"/>
    </source>
</evidence>
<dbReference type="EMBL" id="MCFJ01000015">
    <property type="protein sequence ID" value="ORY58758.1"/>
    <property type="molecule type" value="Genomic_DNA"/>
</dbReference>
<dbReference type="Proteomes" id="UP000193689">
    <property type="component" value="Unassembled WGS sequence"/>
</dbReference>
<dbReference type="PANTHER" id="PTHR32361">
    <property type="entry name" value="FERRIC/CUPRIC REDUCTASE TRANSMEMBRANE COMPONENT"/>
    <property type="match status" value="1"/>
</dbReference>
<evidence type="ECO:0000259" key="9">
    <source>
        <dbReference type="Pfam" id="PF01794"/>
    </source>
</evidence>
<evidence type="ECO:0000256" key="4">
    <source>
        <dbReference type="ARBA" id="ARBA00022989"/>
    </source>
</evidence>
<dbReference type="PANTHER" id="PTHR32361:SF28">
    <property type="entry name" value="FRP1P"/>
    <property type="match status" value="1"/>
</dbReference>
<dbReference type="GO" id="GO:0006879">
    <property type="term" value="P:intracellular iron ion homeostasis"/>
    <property type="evidence" value="ECO:0007669"/>
    <property type="project" value="TreeGrafter"/>
</dbReference>
<keyword evidence="12" id="KW-1185">Reference proteome</keyword>
<feature type="transmembrane region" description="Helical" evidence="8">
    <location>
        <begin position="239"/>
        <end position="256"/>
    </location>
</feature>
<feature type="domain" description="Ferric reductase NAD binding" evidence="10">
    <location>
        <begin position="412"/>
        <end position="561"/>
    </location>
</feature>
<comment type="subcellular location">
    <subcellularLocation>
        <location evidence="1">Membrane</location>
        <topology evidence="1">Multi-pass membrane protein</topology>
    </subcellularLocation>
</comment>
<name>A0A1Y2DHP9_9PEZI</name>
<evidence type="ECO:0000313" key="12">
    <source>
        <dbReference type="Proteomes" id="UP000193689"/>
    </source>
</evidence>
<comment type="caution">
    <text evidence="11">The sequence shown here is derived from an EMBL/GenBank/DDBJ whole genome shotgun (WGS) entry which is preliminary data.</text>
</comment>
<dbReference type="GO" id="GO:0006826">
    <property type="term" value="P:iron ion transport"/>
    <property type="evidence" value="ECO:0007669"/>
    <property type="project" value="TreeGrafter"/>
</dbReference>